<name>A0ABP9QIF9_9RHOO</name>
<sequence length="179" mass="20334">MLLCLLFAQGLLADTPRPLDFHYTEVVLVDNAYFLNASLSGDAPQRVEELVQAGVVIPFVAEFVLSRPRWYWFDEVIVERALDIKLSYHALTRQYRLSTGGLYRSFSSFPQAFAALRALRNWQVAERTQLTPGESYNAAVRLRLDIGQLPKPFQVAAIGKKDLAVMTPWSRWTFLAGPR</sequence>
<reference evidence="2" key="1">
    <citation type="journal article" date="2019" name="Int. J. Syst. Evol. Microbiol.">
        <title>The Global Catalogue of Microorganisms (GCM) 10K type strain sequencing project: providing services to taxonomists for standard genome sequencing and annotation.</title>
        <authorList>
            <consortium name="The Broad Institute Genomics Platform"/>
            <consortium name="The Broad Institute Genome Sequencing Center for Infectious Disease"/>
            <person name="Wu L."/>
            <person name="Ma J."/>
        </authorList>
    </citation>
    <scope>NUCLEOTIDE SEQUENCE [LARGE SCALE GENOMIC DNA]</scope>
    <source>
        <strain evidence="2">JCM 18715</strain>
    </source>
</reference>
<organism evidence="1 2">
    <name type="scientific">Viridibacterium curvum</name>
    <dbReference type="NCBI Taxonomy" id="1101404"/>
    <lineage>
        <taxon>Bacteria</taxon>
        <taxon>Pseudomonadati</taxon>
        <taxon>Pseudomonadota</taxon>
        <taxon>Betaproteobacteria</taxon>
        <taxon>Rhodocyclales</taxon>
        <taxon>Rhodocyclaceae</taxon>
        <taxon>Viridibacterium</taxon>
    </lineage>
</organism>
<dbReference type="Pfam" id="PF14334">
    <property type="entry name" value="DUF4390"/>
    <property type="match status" value="1"/>
</dbReference>
<protein>
    <submittedName>
        <fullName evidence="1">DUF4390 domain-containing protein</fullName>
    </submittedName>
</protein>
<dbReference type="Proteomes" id="UP001500547">
    <property type="component" value="Unassembled WGS sequence"/>
</dbReference>
<comment type="caution">
    <text evidence="1">The sequence shown here is derived from an EMBL/GenBank/DDBJ whole genome shotgun (WGS) entry which is preliminary data.</text>
</comment>
<evidence type="ECO:0000313" key="2">
    <source>
        <dbReference type="Proteomes" id="UP001500547"/>
    </source>
</evidence>
<gene>
    <name evidence="1" type="ORF">GCM10025770_12930</name>
</gene>
<dbReference type="EMBL" id="BAABLD010000007">
    <property type="protein sequence ID" value="GAA5162366.1"/>
    <property type="molecule type" value="Genomic_DNA"/>
</dbReference>
<dbReference type="InterPro" id="IPR025500">
    <property type="entry name" value="DUF4390"/>
</dbReference>
<accession>A0ABP9QIF9</accession>
<proteinExistence type="predicted"/>
<evidence type="ECO:0000313" key="1">
    <source>
        <dbReference type="EMBL" id="GAA5162366.1"/>
    </source>
</evidence>
<keyword evidence="2" id="KW-1185">Reference proteome</keyword>